<evidence type="ECO:0000313" key="6">
    <source>
        <dbReference type="RefSeq" id="XP_019707064.1"/>
    </source>
</evidence>
<dbReference type="PROSITE" id="PS50096">
    <property type="entry name" value="IQ"/>
    <property type="match status" value="1"/>
</dbReference>
<evidence type="ECO:0000313" key="5">
    <source>
        <dbReference type="Proteomes" id="UP000504607"/>
    </source>
</evidence>
<dbReference type="SMART" id="SM00264">
    <property type="entry name" value="BAG"/>
    <property type="match status" value="1"/>
</dbReference>
<evidence type="ECO:0000259" key="4">
    <source>
        <dbReference type="PROSITE" id="PS51035"/>
    </source>
</evidence>
<organism evidence="5 6">
    <name type="scientific">Elaeis guineensis var. tenera</name>
    <name type="common">Oil palm</name>
    <dbReference type="NCBI Taxonomy" id="51953"/>
    <lineage>
        <taxon>Eukaryota</taxon>
        <taxon>Viridiplantae</taxon>
        <taxon>Streptophyta</taxon>
        <taxon>Embryophyta</taxon>
        <taxon>Tracheophyta</taxon>
        <taxon>Spermatophyta</taxon>
        <taxon>Magnoliopsida</taxon>
        <taxon>Liliopsida</taxon>
        <taxon>Arecaceae</taxon>
        <taxon>Arecoideae</taxon>
        <taxon>Cocoseae</taxon>
        <taxon>Elaeidinae</taxon>
        <taxon>Elaeis</taxon>
    </lineage>
</organism>
<feature type="coiled-coil region" evidence="2">
    <location>
        <begin position="1136"/>
        <end position="1195"/>
    </location>
</feature>
<feature type="region of interest" description="Disordered" evidence="3">
    <location>
        <begin position="476"/>
        <end position="504"/>
    </location>
</feature>
<keyword evidence="5" id="KW-1185">Reference proteome</keyword>
<dbReference type="RefSeq" id="XP_019707064.1">
    <property type="nucleotide sequence ID" value="XM_019851505.2"/>
</dbReference>
<feature type="region of interest" description="Disordered" evidence="3">
    <location>
        <begin position="302"/>
        <end position="420"/>
    </location>
</feature>
<keyword evidence="2" id="KW-0175">Coiled coil</keyword>
<dbReference type="CDD" id="cd23767">
    <property type="entry name" value="IQCD"/>
    <property type="match status" value="1"/>
</dbReference>
<dbReference type="PANTHER" id="PTHR33322:SF16">
    <property type="entry name" value="BAG FAMILY MOLECULAR CHAPERONE REGULATOR 6"/>
    <property type="match status" value="1"/>
</dbReference>
<evidence type="ECO:0000256" key="3">
    <source>
        <dbReference type="SAM" id="MobiDB-lite"/>
    </source>
</evidence>
<dbReference type="GO" id="GO:0009506">
    <property type="term" value="C:plasmodesma"/>
    <property type="evidence" value="ECO:0007669"/>
    <property type="project" value="TreeGrafter"/>
</dbReference>
<dbReference type="Gene3D" id="1.20.58.120">
    <property type="entry name" value="BAG domain"/>
    <property type="match status" value="1"/>
</dbReference>
<evidence type="ECO:0000256" key="1">
    <source>
        <dbReference type="ARBA" id="ARBA00023186"/>
    </source>
</evidence>
<dbReference type="KEGG" id="egu:105048385"/>
<dbReference type="OrthoDB" id="787121at2759"/>
<gene>
    <name evidence="6" type="primary">LOC105048385</name>
</gene>
<feature type="compositionally biased region" description="Basic and acidic residues" evidence="3">
    <location>
        <begin position="321"/>
        <end position="351"/>
    </location>
</feature>
<dbReference type="GO" id="GO:0006457">
    <property type="term" value="P:protein folding"/>
    <property type="evidence" value="ECO:0007669"/>
    <property type="project" value="TreeGrafter"/>
</dbReference>
<name>A0A6J0PKL0_ELAGV</name>
<feature type="compositionally biased region" description="Basic and acidic residues" evidence="3">
    <location>
        <begin position="302"/>
        <end position="314"/>
    </location>
</feature>
<sequence length="1207" mass="135334">MFPAYKYMDPYPQTLPHHRDAYHVPYPCRHYPNWEAVPPQMRVDSSKSPSFGPWPYNGSTSHSNPTECHGCCNYSYSPGYYSFRPPYPHIQPPPQCYYHGPYPLYPDAHPPYFVPPPHYSFDHAHYDYDKAKNHCCGCPNHKCHWGENTGVKIEEQKLESEPKPQESDSSLIKLPNSPYPVAWVPNNYSKEKDTSQNSESQPGLWNEWIPLDINNLKGLRHDGDDKKLSQNEEKKSQCPWPIFWMPGYNKPEQVVNDLKEFGTSPKVSEEMPKVKIIPLKFLENENRVEKLGVAEDELATRARREPVSEKEMKTKTIPVRQMEESSENEKQNEKNDKKKSSISKKQKEENGVNKPSDGKQSSTVKSSKLPPVCLRVDPLPRRKNGNGTFRSPSPPGLKEKEKIHQDNKEQGSTQKEIKEEIPEKEIRVVDVKDKSLNEVEKQEQGSQDVVPTILIKNDLQKAITEKSNEVCEQRIKDGWGGGEASDSIGVEIKDSDNGISDDQEKKIEESRGMEVAEMKKADARKERRNLLESDAAILIQSAYRGFEVRRWKPLEKLRKIAQIHEQVEDIKKQIQSFETSSKGQDMKQKVVISETIMNLLLQLDTIQGLHQSVREVRKSVARELICLQEKLDSLSSHATVEHESSEIEESTISKAFDHQATCLESSAAAAEASSEQAYEQLCDQNCTIDFTSREKMQEAEVEKKKDTLLVTENQELESVSGEAADLLNKEMTSCVNGEHKEAPMQGEEQPVSEAVALEDSKLFIEEPSLKLEECSASLASSVKEVLKAPSAAKAEATKLDVEEHLETQRPNCQDFESVKKEMCDYGAHPNTQVNLEMEKGLMESLERCDAKKATEIKVEEHEAVSNALKFQEPLPEKDEPNSENEAPITGSIEDDSKEKDLQMLSLPEESDFMGKTVGDVPADTMEVLNTAHVTNAVNFVETMPGVGEFSSEDKASITYVSEAGTKKEPRMLPVEKENNFAEEASGDAAADTINIEVASATAVTTGASEESIDVGSMIEKNLDMQATIVGIMSQDQITVQGRSPESGIENRTNSRAADEVIEHKEMSLASKTCLEATMDKDAPSSLKEIHHKESSHVPIVEAVTNEASTPVPEEEGIAAAQPKDSIPIAGPVSIMNLSMEDKLVKENEKLREMLEKLLLMGKEHMGVISDLNGRIEDLEKKLARKKKKMVKVRRHKPAKTSCCKVAC</sequence>
<feature type="compositionally biased region" description="Basic and acidic residues" evidence="3">
    <location>
        <begin position="397"/>
        <end position="420"/>
    </location>
</feature>
<dbReference type="Pfam" id="PF02179">
    <property type="entry name" value="BAG"/>
    <property type="match status" value="1"/>
</dbReference>
<dbReference type="AlphaFoldDB" id="A0A6J0PKL0"/>
<dbReference type="InterPro" id="IPR003103">
    <property type="entry name" value="BAG_domain"/>
</dbReference>
<proteinExistence type="predicted"/>
<feature type="domain" description="BAG" evidence="4">
    <location>
        <begin position="559"/>
        <end position="635"/>
    </location>
</feature>
<keyword evidence="1" id="KW-0143">Chaperone</keyword>
<dbReference type="InParanoid" id="A0A6J0PKL0"/>
<dbReference type="PANTHER" id="PTHR33322">
    <property type="entry name" value="BAG DOMAIN CONTAINING PROTEIN, EXPRESSED"/>
    <property type="match status" value="1"/>
</dbReference>
<feature type="region of interest" description="Disordered" evidence="3">
    <location>
        <begin position="862"/>
        <end position="897"/>
    </location>
</feature>
<dbReference type="GO" id="GO:0051087">
    <property type="term" value="F:protein-folding chaperone binding"/>
    <property type="evidence" value="ECO:0007669"/>
    <property type="project" value="InterPro"/>
</dbReference>
<protein>
    <submittedName>
        <fullName evidence="6">BAG family molecular chaperone regulator 6 isoform X1</fullName>
    </submittedName>
</protein>
<dbReference type="FunFam" id="1.20.58.120:FF:000010">
    <property type="entry name" value="BAG family molecular chaperone regulator 6"/>
    <property type="match status" value="1"/>
</dbReference>
<dbReference type="Proteomes" id="UP000504607">
    <property type="component" value="Chromosome 7"/>
</dbReference>
<dbReference type="InterPro" id="IPR036533">
    <property type="entry name" value="BAG_dom_sf"/>
</dbReference>
<accession>A0A6J0PKL0</accession>
<evidence type="ECO:0000256" key="2">
    <source>
        <dbReference type="SAM" id="Coils"/>
    </source>
</evidence>
<dbReference type="SUPFAM" id="SSF63491">
    <property type="entry name" value="BAG domain"/>
    <property type="match status" value="1"/>
</dbReference>
<reference evidence="6" key="1">
    <citation type="submission" date="2025-08" db="UniProtKB">
        <authorList>
            <consortium name="RefSeq"/>
        </authorList>
    </citation>
    <scope>IDENTIFICATION</scope>
</reference>
<dbReference type="PROSITE" id="PS51035">
    <property type="entry name" value="BAG"/>
    <property type="match status" value="1"/>
</dbReference>
<dbReference type="InterPro" id="IPR040400">
    <property type="entry name" value="BAG5/6/7/8"/>
</dbReference>
<dbReference type="GeneID" id="105048385"/>
<feature type="compositionally biased region" description="Basic and acidic residues" evidence="3">
    <location>
        <begin position="491"/>
        <end position="504"/>
    </location>
</feature>